<evidence type="ECO:0000259" key="11">
    <source>
        <dbReference type="Pfam" id="PF01636"/>
    </source>
</evidence>
<dbReference type="Pfam" id="PF02367">
    <property type="entry name" value="TsaE"/>
    <property type="match status" value="1"/>
</dbReference>
<dbReference type="Proteomes" id="UP000705379">
    <property type="component" value="Unassembled WGS sequence"/>
</dbReference>
<protein>
    <recommendedName>
        <fullName evidence="3">tRNA threonylcarbamoyladenosine biosynthesis protein TsaE</fullName>
    </recommendedName>
    <alternativeName>
        <fullName evidence="10">t(6)A37 threonylcarbamoyladenosine biosynthesis protein TsaE</fullName>
    </alternativeName>
</protein>
<evidence type="ECO:0000313" key="13">
    <source>
        <dbReference type="Proteomes" id="UP000705379"/>
    </source>
</evidence>
<evidence type="ECO:0000256" key="8">
    <source>
        <dbReference type="ARBA" id="ARBA00022840"/>
    </source>
</evidence>
<keyword evidence="5" id="KW-0819">tRNA processing</keyword>
<gene>
    <name evidence="12" type="ORF">DYI23_18885</name>
</gene>
<accession>A0A944CGP2</accession>
<keyword evidence="9" id="KW-0460">Magnesium</keyword>
<feature type="domain" description="Aminoglycoside phosphotransferase" evidence="11">
    <location>
        <begin position="182"/>
        <end position="429"/>
    </location>
</feature>
<keyword evidence="6" id="KW-0479">Metal-binding</keyword>
<comment type="subcellular location">
    <subcellularLocation>
        <location evidence="1">Cytoplasm</location>
    </subcellularLocation>
</comment>
<evidence type="ECO:0000256" key="2">
    <source>
        <dbReference type="ARBA" id="ARBA00007599"/>
    </source>
</evidence>
<keyword evidence="7" id="KW-0547">Nucleotide-binding</keyword>
<proteinExistence type="inferred from homology"/>
<dbReference type="Gene3D" id="3.30.200.20">
    <property type="entry name" value="Phosphorylase Kinase, domain 1"/>
    <property type="match status" value="1"/>
</dbReference>
<dbReference type="GO" id="GO:0046872">
    <property type="term" value="F:metal ion binding"/>
    <property type="evidence" value="ECO:0007669"/>
    <property type="project" value="UniProtKB-KW"/>
</dbReference>
<dbReference type="GO" id="GO:0002949">
    <property type="term" value="P:tRNA threonylcarbamoyladenosine modification"/>
    <property type="evidence" value="ECO:0007669"/>
    <property type="project" value="InterPro"/>
</dbReference>
<dbReference type="EMBL" id="QTKU01000005">
    <property type="protein sequence ID" value="MBS8262302.1"/>
    <property type="molecule type" value="Genomic_DNA"/>
</dbReference>
<reference evidence="12" key="2">
    <citation type="journal article" date="2021" name="Microorganisms">
        <title>Bacterial Dimethylsulfoniopropionate Biosynthesis in the East China Sea.</title>
        <authorList>
            <person name="Liu J."/>
            <person name="Zhang Y."/>
            <person name="Liu J."/>
            <person name="Zhong H."/>
            <person name="Williams B.T."/>
            <person name="Zheng Y."/>
            <person name="Curson A.R.J."/>
            <person name="Sun C."/>
            <person name="Sun H."/>
            <person name="Song D."/>
            <person name="Wagner Mackenzie B."/>
            <person name="Bermejo Martinez A."/>
            <person name="Todd J.D."/>
            <person name="Zhang X.H."/>
        </authorList>
    </citation>
    <scope>NUCLEOTIDE SEQUENCE</scope>
    <source>
        <strain evidence="12">AESS21</strain>
    </source>
</reference>
<dbReference type="InterPro" id="IPR002575">
    <property type="entry name" value="Aminoglycoside_PTrfase"/>
</dbReference>
<dbReference type="SUPFAM" id="SSF56112">
    <property type="entry name" value="Protein kinase-like (PK-like)"/>
    <property type="match status" value="1"/>
</dbReference>
<evidence type="ECO:0000256" key="6">
    <source>
        <dbReference type="ARBA" id="ARBA00022723"/>
    </source>
</evidence>
<dbReference type="PIRSF" id="PIRSF036599">
    <property type="entry name" value="AtpPhos"/>
    <property type="match status" value="1"/>
</dbReference>
<dbReference type="GO" id="GO:0005737">
    <property type="term" value="C:cytoplasm"/>
    <property type="evidence" value="ECO:0007669"/>
    <property type="project" value="UniProtKB-SubCell"/>
</dbReference>
<sequence length="507" mass="56668">MSAKDLRPIPHPDLSIELASEAATIGLAEDLAAVLQPGDLICLSGDLGAGKSTLARALLRALADDPDLEVPSPTFTLVQTYELARFAVSHFDLYRLEDPEELDELGLDELLETGAALVEWPELGGELLPSNRVWLRLDGEEEEGRKAVFRFEDTDFGARLERSREIRKFLNDAGWSGCERRHLKGDASARSYERVGKDGRTAILMNSPALYSEQELGAELSYSQIVHLAQDVKPFVAIGSELHRRGYGAPEIYASETGQGLLLIEDLGDEGVLADGRPHPGRYEAATEVLARMHGESWPREIALGDGSIYQVPDFSRAAMLAEADLFLDWYVPEMTGTAAPEELRQEFHRLWSAVLDDISGAQKGWVLRDYHSPNLLWRAERQGLDRLALIDFQDAVIGPVAYDVASLLLDARVEVPEDLEAALFQTYVEARRQQNLEFDEVAFKAAYAVMAAQRVTKILGIFVRLARRDHKPVYLAHLPRMNAYLDRALDHPVLSDLKLWYDRNRP</sequence>
<dbReference type="Pfam" id="PF01636">
    <property type="entry name" value="APH"/>
    <property type="match status" value="1"/>
</dbReference>
<dbReference type="Gene3D" id="3.40.50.300">
    <property type="entry name" value="P-loop containing nucleotide triphosphate hydrolases"/>
    <property type="match status" value="1"/>
</dbReference>
<reference evidence="12" key="1">
    <citation type="submission" date="2018-08" db="EMBL/GenBank/DDBJ databases">
        <authorList>
            <person name="Jin W."/>
            <person name="Wang H."/>
            <person name="Yang Y."/>
            <person name="Li M."/>
            <person name="Liu J."/>
        </authorList>
    </citation>
    <scope>NUCLEOTIDE SEQUENCE</scope>
    <source>
        <strain evidence="12">AESS21</strain>
    </source>
</reference>
<dbReference type="InterPro" id="IPR003442">
    <property type="entry name" value="T6A_TsaE"/>
</dbReference>
<evidence type="ECO:0000256" key="1">
    <source>
        <dbReference type="ARBA" id="ARBA00004496"/>
    </source>
</evidence>
<evidence type="ECO:0000256" key="10">
    <source>
        <dbReference type="ARBA" id="ARBA00032441"/>
    </source>
</evidence>
<dbReference type="InterPro" id="IPR027417">
    <property type="entry name" value="P-loop_NTPase"/>
</dbReference>
<dbReference type="GO" id="GO:0005524">
    <property type="term" value="F:ATP binding"/>
    <property type="evidence" value="ECO:0007669"/>
    <property type="project" value="UniProtKB-KW"/>
</dbReference>
<dbReference type="PANTHER" id="PTHR33540:SF2">
    <property type="entry name" value="TRNA THREONYLCARBAMOYLADENOSINE BIOSYNTHESIS PROTEIN TSAE"/>
    <property type="match status" value="1"/>
</dbReference>
<dbReference type="SUPFAM" id="SSF52540">
    <property type="entry name" value="P-loop containing nucleoside triphosphate hydrolases"/>
    <property type="match status" value="1"/>
</dbReference>
<name>A0A944CGP2_9HYPH</name>
<dbReference type="PANTHER" id="PTHR33540">
    <property type="entry name" value="TRNA THREONYLCARBAMOYLADENOSINE BIOSYNTHESIS PROTEIN TSAE"/>
    <property type="match status" value="1"/>
</dbReference>
<dbReference type="RefSeq" id="WP_213217584.1">
    <property type="nucleotide sequence ID" value="NZ_QTKU01000005.1"/>
</dbReference>
<dbReference type="InterPro" id="IPR011009">
    <property type="entry name" value="Kinase-like_dom_sf"/>
</dbReference>
<evidence type="ECO:0000313" key="12">
    <source>
        <dbReference type="EMBL" id="MBS8262302.1"/>
    </source>
</evidence>
<evidence type="ECO:0000256" key="5">
    <source>
        <dbReference type="ARBA" id="ARBA00022694"/>
    </source>
</evidence>
<dbReference type="InterPro" id="IPR012180">
    <property type="entry name" value="Bifunc_ATPase/PTrfase"/>
</dbReference>
<evidence type="ECO:0000256" key="3">
    <source>
        <dbReference type="ARBA" id="ARBA00019010"/>
    </source>
</evidence>
<dbReference type="AlphaFoldDB" id="A0A944CGP2"/>
<comment type="similarity">
    <text evidence="2">Belongs to the TsaE family.</text>
</comment>
<evidence type="ECO:0000256" key="7">
    <source>
        <dbReference type="ARBA" id="ARBA00022741"/>
    </source>
</evidence>
<dbReference type="Gene3D" id="3.90.1200.10">
    <property type="match status" value="1"/>
</dbReference>
<organism evidence="12 13">
    <name type="scientific">Roseibium polysiphoniae</name>
    <dbReference type="NCBI Taxonomy" id="2571221"/>
    <lineage>
        <taxon>Bacteria</taxon>
        <taxon>Pseudomonadati</taxon>
        <taxon>Pseudomonadota</taxon>
        <taxon>Alphaproteobacteria</taxon>
        <taxon>Hyphomicrobiales</taxon>
        <taxon>Stappiaceae</taxon>
        <taxon>Roseibium</taxon>
    </lineage>
</organism>
<evidence type="ECO:0000256" key="9">
    <source>
        <dbReference type="ARBA" id="ARBA00022842"/>
    </source>
</evidence>
<keyword evidence="8" id="KW-0067">ATP-binding</keyword>
<keyword evidence="4" id="KW-0963">Cytoplasm</keyword>
<comment type="caution">
    <text evidence="12">The sequence shown here is derived from an EMBL/GenBank/DDBJ whole genome shotgun (WGS) entry which is preliminary data.</text>
</comment>
<dbReference type="NCBIfam" id="TIGR00150">
    <property type="entry name" value="T6A_YjeE"/>
    <property type="match status" value="1"/>
</dbReference>
<evidence type="ECO:0000256" key="4">
    <source>
        <dbReference type="ARBA" id="ARBA00022490"/>
    </source>
</evidence>